<feature type="transmembrane region" description="Helical" evidence="1">
    <location>
        <begin position="188"/>
        <end position="211"/>
    </location>
</feature>
<dbReference type="Pfam" id="PF00990">
    <property type="entry name" value="GGDEF"/>
    <property type="match status" value="1"/>
</dbReference>
<evidence type="ECO:0000313" key="7">
    <source>
        <dbReference type="Proteomes" id="UP000233491"/>
    </source>
</evidence>
<feature type="transmembrane region" description="Helical" evidence="1">
    <location>
        <begin position="217"/>
        <end position="246"/>
    </location>
</feature>
<dbReference type="FunFam" id="3.30.70.270:FF:000001">
    <property type="entry name" value="Diguanylate cyclase domain protein"/>
    <property type="match status" value="1"/>
</dbReference>
<dbReference type="InterPro" id="IPR001610">
    <property type="entry name" value="PAC"/>
</dbReference>
<feature type="transmembrane region" description="Helical" evidence="1">
    <location>
        <begin position="157"/>
        <end position="176"/>
    </location>
</feature>
<dbReference type="Proteomes" id="UP000233491">
    <property type="component" value="Unassembled WGS sequence"/>
</dbReference>
<dbReference type="SUPFAM" id="SSF141868">
    <property type="entry name" value="EAL domain-like"/>
    <property type="match status" value="1"/>
</dbReference>
<dbReference type="SMART" id="SM00091">
    <property type="entry name" value="PAS"/>
    <property type="match status" value="4"/>
</dbReference>
<dbReference type="Gene3D" id="3.20.20.450">
    <property type="entry name" value="EAL domain"/>
    <property type="match status" value="1"/>
</dbReference>
<comment type="caution">
    <text evidence="6">The sequence shown here is derived from an EMBL/GenBank/DDBJ whole genome shotgun (WGS) entry which is preliminary data.</text>
</comment>
<dbReference type="CDD" id="cd00130">
    <property type="entry name" value="PAS"/>
    <property type="match status" value="4"/>
</dbReference>
<feature type="domain" description="PAS" evidence="2">
    <location>
        <begin position="680"/>
        <end position="753"/>
    </location>
</feature>
<dbReference type="PANTHER" id="PTHR44757:SF4">
    <property type="entry name" value="DIGUANYLATE CYCLASE DGCE-RELATED"/>
    <property type="match status" value="1"/>
</dbReference>
<gene>
    <name evidence="6" type="ORF">CXZ10_08685</name>
</gene>
<dbReference type="PROSITE" id="PS50113">
    <property type="entry name" value="PAC"/>
    <property type="match status" value="2"/>
</dbReference>
<dbReference type="Gene3D" id="3.30.450.20">
    <property type="entry name" value="PAS domain"/>
    <property type="match status" value="4"/>
</dbReference>
<keyword evidence="1" id="KW-0812">Transmembrane</keyword>
<dbReference type="OrthoDB" id="9814202at2"/>
<dbReference type="SMART" id="SM00267">
    <property type="entry name" value="GGDEF"/>
    <property type="match status" value="1"/>
</dbReference>
<dbReference type="GO" id="GO:0006355">
    <property type="term" value="P:regulation of DNA-templated transcription"/>
    <property type="evidence" value="ECO:0007669"/>
    <property type="project" value="InterPro"/>
</dbReference>
<protein>
    <recommendedName>
        <fullName evidence="8">Diguanylate cyclase</fullName>
    </recommendedName>
</protein>
<evidence type="ECO:0008006" key="8">
    <source>
        <dbReference type="Google" id="ProtNLM"/>
    </source>
</evidence>
<dbReference type="SMART" id="SM00086">
    <property type="entry name" value="PAC"/>
    <property type="match status" value="3"/>
</dbReference>
<dbReference type="NCBIfam" id="TIGR00254">
    <property type="entry name" value="GGDEF"/>
    <property type="match status" value="1"/>
</dbReference>
<proteinExistence type="predicted"/>
<dbReference type="CDD" id="cd01948">
    <property type="entry name" value="EAL"/>
    <property type="match status" value="1"/>
</dbReference>
<reference evidence="6 7" key="1">
    <citation type="submission" date="2017-12" db="EMBL/GenBank/DDBJ databases">
        <title>Anaerobic carbon monoxide metabolism by Pleomorphomonas carboxyditropha sp. nov., a new mesophilic hydrogenogenic carboxidotroph.</title>
        <authorList>
            <person name="Esquivel-Elizondo S."/>
            <person name="Krajmalnik-Brown R."/>
        </authorList>
    </citation>
    <scope>NUCLEOTIDE SEQUENCE [LARGE SCALE GENOMIC DNA]</scope>
    <source>
        <strain evidence="6 7">R5-392</strain>
    </source>
</reference>
<accession>A0A1I4TAT9</accession>
<evidence type="ECO:0000259" key="5">
    <source>
        <dbReference type="PROSITE" id="PS50887"/>
    </source>
</evidence>
<dbReference type="PROSITE" id="PS50112">
    <property type="entry name" value="PAS"/>
    <property type="match status" value="3"/>
</dbReference>
<dbReference type="InterPro" id="IPR035965">
    <property type="entry name" value="PAS-like_dom_sf"/>
</dbReference>
<keyword evidence="7" id="KW-1185">Reference proteome</keyword>
<dbReference type="AlphaFoldDB" id="A0A1I4TAT9"/>
<dbReference type="SUPFAM" id="SSF55785">
    <property type="entry name" value="PYP-like sensor domain (PAS domain)"/>
    <property type="match status" value="4"/>
</dbReference>
<evidence type="ECO:0000256" key="1">
    <source>
        <dbReference type="SAM" id="Phobius"/>
    </source>
</evidence>
<dbReference type="InterPro" id="IPR029787">
    <property type="entry name" value="Nucleotide_cyclase"/>
</dbReference>
<dbReference type="CDD" id="cd01949">
    <property type="entry name" value="GGDEF"/>
    <property type="match status" value="1"/>
</dbReference>
<dbReference type="EMBL" id="PJNW01000005">
    <property type="protein sequence ID" value="PKR89446.1"/>
    <property type="molecule type" value="Genomic_DNA"/>
</dbReference>
<dbReference type="Pfam" id="PF00563">
    <property type="entry name" value="EAL"/>
    <property type="match status" value="1"/>
</dbReference>
<dbReference type="Pfam" id="PF00989">
    <property type="entry name" value="PAS"/>
    <property type="match status" value="1"/>
</dbReference>
<evidence type="ECO:0000259" key="4">
    <source>
        <dbReference type="PROSITE" id="PS50883"/>
    </source>
</evidence>
<dbReference type="Pfam" id="PF08447">
    <property type="entry name" value="PAS_3"/>
    <property type="match status" value="1"/>
</dbReference>
<dbReference type="InterPro" id="IPR001633">
    <property type="entry name" value="EAL_dom"/>
</dbReference>
<dbReference type="PROSITE" id="PS50883">
    <property type="entry name" value="EAL"/>
    <property type="match status" value="1"/>
</dbReference>
<dbReference type="InterPro" id="IPR000160">
    <property type="entry name" value="GGDEF_dom"/>
</dbReference>
<feature type="domain" description="PAS" evidence="2">
    <location>
        <begin position="295"/>
        <end position="365"/>
    </location>
</feature>
<evidence type="ECO:0000259" key="3">
    <source>
        <dbReference type="PROSITE" id="PS50113"/>
    </source>
</evidence>
<dbReference type="Gene3D" id="3.30.70.270">
    <property type="match status" value="1"/>
</dbReference>
<dbReference type="SMART" id="SM00052">
    <property type="entry name" value="EAL"/>
    <property type="match status" value="1"/>
</dbReference>
<evidence type="ECO:0000259" key="2">
    <source>
        <dbReference type="PROSITE" id="PS50112"/>
    </source>
</evidence>
<organism evidence="6 7">
    <name type="scientific">Pleomorphomonas diazotrophica</name>
    <dbReference type="NCBI Taxonomy" id="1166257"/>
    <lineage>
        <taxon>Bacteria</taxon>
        <taxon>Pseudomonadati</taxon>
        <taxon>Pseudomonadota</taxon>
        <taxon>Alphaproteobacteria</taxon>
        <taxon>Hyphomicrobiales</taxon>
        <taxon>Pleomorphomonadaceae</taxon>
        <taxon>Pleomorphomonas</taxon>
    </lineage>
</organism>
<name>A0A1I4TAT9_9HYPH</name>
<keyword evidence="1" id="KW-1133">Transmembrane helix</keyword>
<feature type="domain" description="PAC" evidence="3">
    <location>
        <begin position="369"/>
        <end position="422"/>
    </location>
</feature>
<dbReference type="InterPro" id="IPR000014">
    <property type="entry name" value="PAS"/>
</dbReference>
<dbReference type="InterPro" id="IPR043128">
    <property type="entry name" value="Rev_trsase/Diguanyl_cyclase"/>
</dbReference>
<feature type="domain" description="PAC" evidence="3">
    <location>
        <begin position="500"/>
        <end position="553"/>
    </location>
</feature>
<sequence length="1252" mass="136376">MLKGVFPGGRLGIFAACGLLYAGLSTVIIATVALADIRTPVWPADAVIVALLANRTAGDRIAGLAGALVGWFLFASFSGGEPSFLLSFFFVTGLMMGIGLMMIDLVRTWAERSRNEGVFEVAAGLAATFIPPLVCLVVVLSLRATGFLSSLPMPIDVWWAGATSGFAIFLPSLLYLQRDAGRLGERPAWLTGGLFALMVALFSAGALAATSTLPEPVVFFAVPLLLASFVLRPVDMAILSGAVWFVTMMANYGKADALQLPVLMPLGVSVGTLLPIATCVLLERLRQRERDLAESENLFRRSMDDASIGVTIIDADCLYRKVNAAFCAMTGYSEAELIGRSFKDITYEEDRDRLDSFCEGISEGRIRSLKAEKRYVRKSGEVFWVEVSIIVFTDPATGRPDRLITQVEDIDLKKRTLEAIAESESRWAFALENGQQGVWDVDKPAGRLYTSPTWKRMLGYEPDDVSIDGGDAWLQLMHPDDRDAFLLVNDAHERGETEWLEAEFRLRHKDGHWVWILDRGKTIARDEEGRPLRIIGTHTDISRNKAAEREIQLLEERVRLAVEAGGIGLWSIDLATGAATWNGETFGQMTGDGAGQRSLEWLRFVHPEDRPALSDMLHQAAVDPEARVNTTCRLLSPTRGVVHIRVLADRVTLSNGDRLLLGTAWDISEQVSSAQALRDEKERLKTTLHAISDGVIATDADGRVALINPAARRMTGFSEADACGRPIEEVFQAVHDDSGLPATSCVRQVLETGAPVERVGTQVIDVRGRDVHYIREAAAPVAAAGADGRAGAVLVFQDVSAERAMQRSLAHAATHDDLTGLANRRHFETRIQSMIAAARQDGSRHGLLFVDLDRFKIVNDTAGHLAGDALLQEVARTMRAIVPISDCLARLGGDEFAVLIENCDRQFAAFVGEKLIGAIEAIRFTWEGKVYEIGASAGVSQVDVTTASAEAVLAEADVACYAAKAAGRGRVSVFLQETGEAQRHMSDFRMAARIRETIENDRFVLYAQEIRSIAAPEATSRSLELLIRMLDENGGLSTPDSFIPAAERFELMGAIDRWVLAKVIGDFGPSIMTVPDLGVAVNLSANSLNDPTLWRYLADLFKASPLSPSRLTLEITETAVINSFEVARDFIRAARGIGCRVSLDDFGSGLSSFTYLKSFDVDAIKIDGSFVHNMAGSAYDRTVVRAINEIGCELGVDVIAERIEDEATLRELAALGVRYGQGYFFSRPRDFSAVLGDYGAMSADDVAEPLRA</sequence>
<dbReference type="PANTHER" id="PTHR44757">
    <property type="entry name" value="DIGUANYLATE CYCLASE DGCP"/>
    <property type="match status" value="1"/>
</dbReference>
<dbReference type="RefSeq" id="WP_101288756.1">
    <property type="nucleotide sequence ID" value="NZ_FOUQ01000005.1"/>
</dbReference>
<feature type="transmembrane region" description="Helical" evidence="1">
    <location>
        <begin position="84"/>
        <end position="106"/>
    </location>
</feature>
<dbReference type="InterPro" id="IPR052155">
    <property type="entry name" value="Biofilm_reg_signaling"/>
</dbReference>
<feature type="domain" description="PAS" evidence="2">
    <location>
        <begin position="423"/>
        <end position="483"/>
    </location>
</feature>
<dbReference type="InterPro" id="IPR000700">
    <property type="entry name" value="PAS-assoc_C"/>
</dbReference>
<dbReference type="InterPro" id="IPR035919">
    <property type="entry name" value="EAL_sf"/>
</dbReference>
<feature type="transmembrane region" description="Helical" evidence="1">
    <location>
        <begin position="258"/>
        <end position="277"/>
    </location>
</feature>
<feature type="domain" description="GGDEF" evidence="5">
    <location>
        <begin position="843"/>
        <end position="976"/>
    </location>
</feature>
<dbReference type="SUPFAM" id="SSF55073">
    <property type="entry name" value="Nucleotide cyclase"/>
    <property type="match status" value="1"/>
</dbReference>
<evidence type="ECO:0000313" key="6">
    <source>
        <dbReference type="EMBL" id="PKR89446.1"/>
    </source>
</evidence>
<feature type="transmembrane region" description="Helical" evidence="1">
    <location>
        <begin position="12"/>
        <end position="35"/>
    </location>
</feature>
<feature type="transmembrane region" description="Helical" evidence="1">
    <location>
        <begin position="118"/>
        <end position="142"/>
    </location>
</feature>
<dbReference type="Pfam" id="PF13426">
    <property type="entry name" value="PAS_9"/>
    <property type="match status" value="1"/>
</dbReference>
<dbReference type="GO" id="GO:0003824">
    <property type="term" value="F:catalytic activity"/>
    <property type="evidence" value="ECO:0007669"/>
    <property type="project" value="UniProtKB-ARBA"/>
</dbReference>
<feature type="domain" description="EAL" evidence="4">
    <location>
        <begin position="987"/>
        <end position="1242"/>
    </location>
</feature>
<dbReference type="InterPro" id="IPR013767">
    <property type="entry name" value="PAS_fold"/>
</dbReference>
<dbReference type="InterPro" id="IPR013655">
    <property type="entry name" value="PAS_fold_3"/>
</dbReference>
<dbReference type="PROSITE" id="PS50887">
    <property type="entry name" value="GGDEF"/>
    <property type="match status" value="1"/>
</dbReference>
<keyword evidence="1" id="KW-0472">Membrane</keyword>
<dbReference type="NCBIfam" id="TIGR00229">
    <property type="entry name" value="sensory_box"/>
    <property type="match status" value="3"/>
</dbReference>